<feature type="region of interest" description="Disordered" evidence="1">
    <location>
        <begin position="1"/>
        <end position="159"/>
    </location>
</feature>
<dbReference type="RefSeq" id="WP_131762692.1">
    <property type="nucleotide sequence ID" value="NZ_CAACUY010000248.1"/>
</dbReference>
<sequence length="247" mass="25286">MQHRRTDDRTPASGPGSDQGETAQAVRPGGAAAPGDTHVAGSPPKPSNADAPDPLTDTSPDLTAPAAPAQGEVATQFPDPKAGGAPAASRPGEGSAPAATPGATSPGQAAPGHAVPGGAPGHAVPEQENRDEKAAHEKGIPGQAVPGQASAGAPPVPERFLETAEVERFKQRWHDVQAAFVDDPGESVRQAEELAAEVGEALNRALAAHRRKLSEPLGDGKGERPDTERLRLALRGYRDLLNRVFSA</sequence>
<organism evidence="2 3">
    <name type="scientific">Actinomadura fibrosa</name>
    <dbReference type="NCBI Taxonomy" id="111802"/>
    <lineage>
        <taxon>Bacteria</taxon>
        <taxon>Bacillati</taxon>
        <taxon>Actinomycetota</taxon>
        <taxon>Actinomycetes</taxon>
        <taxon>Streptosporangiales</taxon>
        <taxon>Thermomonosporaceae</taxon>
        <taxon>Actinomadura</taxon>
    </lineage>
</organism>
<gene>
    <name evidence="2" type="ORF">ACFQZM_33370</name>
</gene>
<feature type="compositionally biased region" description="Low complexity" evidence="1">
    <location>
        <begin position="91"/>
        <end position="124"/>
    </location>
</feature>
<name>A0ABW2XT30_9ACTN</name>
<evidence type="ECO:0000256" key="1">
    <source>
        <dbReference type="SAM" id="MobiDB-lite"/>
    </source>
</evidence>
<reference evidence="3" key="1">
    <citation type="journal article" date="2019" name="Int. J. Syst. Evol. Microbiol.">
        <title>The Global Catalogue of Microorganisms (GCM) 10K type strain sequencing project: providing services to taxonomists for standard genome sequencing and annotation.</title>
        <authorList>
            <consortium name="The Broad Institute Genomics Platform"/>
            <consortium name="The Broad Institute Genome Sequencing Center for Infectious Disease"/>
            <person name="Wu L."/>
            <person name="Ma J."/>
        </authorList>
    </citation>
    <scope>NUCLEOTIDE SEQUENCE [LARGE SCALE GENOMIC DNA]</scope>
    <source>
        <strain evidence="3">JCM 9371</strain>
    </source>
</reference>
<feature type="compositionally biased region" description="Basic and acidic residues" evidence="1">
    <location>
        <begin position="125"/>
        <end position="139"/>
    </location>
</feature>
<dbReference type="EMBL" id="JBHTGP010000017">
    <property type="protein sequence ID" value="MFD0689417.1"/>
    <property type="molecule type" value="Genomic_DNA"/>
</dbReference>
<proteinExistence type="predicted"/>
<keyword evidence="3" id="KW-1185">Reference proteome</keyword>
<dbReference type="Proteomes" id="UP001597063">
    <property type="component" value="Unassembled WGS sequence"/>
</dbReference>
<evidence type="ECO:0000313" key="2">
    <source>
        <dbReference type="EMBL" id="MFD0689417.1"/>
    </source>
</evidence>
<protein>
    <submittedName>
        <fullName evidence="2">Uncharacterized protein</fullName>
    </submittedName>
</protein>
<evidence type="ECO:0000313" key="3">
    <source>
        <dbReference type="Proteomes" id="UP001597063"/>
    </source>
</evidence>
<comment type="caution">
    <text evidence="2">The sequence shown here is derived from an EMBL/GenBank/DDBJ whole genome shotgun (WGS) entry which is preliminary data.</text>
</comment>
<feature type="compositionally biased region" description="Basic and acidic residues" evidence="1">
    <location>
        <begin position="1"/>
        <end position="10"/>
    </location>
</feature>
<accession>A0ABW2XT30</accession>